<name>A0A1G1V8W3_9BACT</name>
<evidence type="ECO:0000256" key="4">
    <source>
        <dbReference type="HAMAP-Rule" id="MF_01369"/>
    </source>
</evidence>
<accession>A0A1G1V8W3</accession>
<organism evidence="5 6">
    <name type="scientific">Candidatus Blackburnbacteria bacterium RIFCSPHIGHO2_02_FULL_44_20</name>
    <dbReference type="NCBI Taxonomy" id="1797516"/>
    <lineage>
        <taxon>Bacteria</taxon>
        <taxon>Candidatus Blackburniibacteriota</taxon>
    </lineage>
</organism>
<dbReference type="GO" id="GO:0003735">
    <property type="term" value="F:structural constituent of ribosome"/>
    <property type="evidence" value="ECO:0007669"/>
    <property type="project" value="InterPro"/>
</dbReference>
<evidence type="ECO:0000313" key="5">
    <source>
        <dbReference type="EMBL" id="OGY11860.1"/>
    </source>
</evidence>
<sequence length="101" mass="11724">MLKPQITEKTLLLAQTRNQYTFLVEPAATKNSSKIAIEKAFGVHVLDIKTRNIEGKVKRFGKKRTQSRTKSLKKVTVKLPEKEKIDLFEIEEKKNKNKKKK</sequence>
<dbReference type="GO" id="GO:1990904">
    <property type="term" value="C:ribonucleoprotein complex"/>
    <property type="evidence" value="ECO:0007669"/>
    <property type="project" value="UniProtKB-KW"/>
</dbReference>
<dbReference type="InterPro" id="IPR012677">
    <property type="entry name" value="Nucleotide-bd_a/b_plait_sf"/>
</dbReference>
<comment type="subunit">
    <text evidence="4">Part of the 50S ribosomal subunit. Contacts protein L29, and trigger factor when it is bound to the ribosome.</text>
</comment>
<gene>
    <name evidence="4" type="primary">rplW</name>
    <name evidence="5" type="ORF">A3D26_01140</name>
</gene>
<dbReference type="Proteomes" id="UP000178319">
    <property type="component" value="Unassembled WGS sequence"/>
</dbReference>
<keyword evidence="4" id="KW-0694">RNA-binding</keyword>
<proteinExistence type="inferred from homology"/>
<keyword evidence="2 4" id="KW-0689">Ribosomal protein</keyword>
<dbReference type="Pfam" id="PF00276">
    <property type="entry name" value="Ribosomal_L23"/>
    <property type="match status" value="1"/>
</dbReference>
<dbReference type="InterPro" id="IPR013025">
    <property type="entry name" value="Ribosomal_uL23-like"/>
</dbReference>
<keyword evidence="4" id="KW-0699">rRNA-binding</keyword>
<protein>
    <recommendedName>
        <fullName evidence="4">Large ribosomal subunit protein uL23</fullName>
    </recommendedName>
</protein>
<dbReference type="EMBL" id="MHBZ01000010">
    <property type="protein sequence ID" value="OGY11860.1"/>
    <property type="molecule type" value="Genomic_DNA"/>
</dbReference>
<dbReference type="GO" id="GO:0006412">
    <property type="term" value="P:translation"/>
    <property type="evidence" value="ECO:0007669"/>
    <property type="project" value="UniProtKB-UniRule"/>
</dbReference>
<evidence type="ECO:0000256" key="3">
    <source>
        <dbReference type="ARBA" id="ARBA00023274"/>
    </source>
</evidence>
<reference evidence="5 6" key="1">
    <citation type="journal article" date="2016" name="Nat. Commun.">
        <title>Thousands of microbial genomes shed light on interconnected biogeochemical processes in an aquifer system.</title>
        <authorList>
            <person name="Anantharaman K."/>
            <person name="Brown C.T."/>
            <person name="Hug L.A."/>
            <person name="Sharon I."/>
            <person name="Castelle C.J."/>
            <person name="Probst A.J."/>
            <person name="Thomas B.C."/>
            <person name="Singh A."/>
            <person name="Wilkins M.J."/>
            <person name="Karaoz U."/>
            <person name="Brodie E.L."/>
            <person name="Williams K.H."/>
            <person name="Hubbard S.S."/>
            <person name="Banfield J.F."/>
        </authorList>
    </citation>
    <scope>NUCLEOTIDE SEQUENCE [LARGE SCALE GENOMIC DNA]</scope>
</reference>
<dbReference type="Gene3D" id="3.30.70.330">
    <property type="match status" value="1"/>
</dbReference>
<evidence type="ECO:0000313" key="6">
    <source>
        <dbReference type="Proteomes" id="UP000178319"/>
    </source>
</evidence>
<dbReference type="GO" id="GO:0019843">
    <property type="term" value="F:rRNA binding"/>
    <property type="evidence" value="ECO:0007669"/>
    <property type="project" value="UniProtKB-UniRule"/>
</dbReference>
<dbReference type="AlphaFoldDB" id="A0A1G1V8W3"/>
<evidence type="ECO:0000256" key="1">
    <source>
        <dbReference type="ARBA" id="ARBA00006700"/>
    </source>
</evidence>
<keyword evidence="3 4" id="KW-0687">Ribonucleoprotein</keyword>
<dbReference type="STRING" id="1797516.A3D26_01140"/>
<dbReference type="HAMAP" id="MF_01369_B">
    <property type="entry name" value="Ribosomal_uL23_B"/>
    <property type="match status" value="1"/>
</dbReference>
<comment type="function">
    <text evidence="4">One of the early assembly proteins it binds 23S rRNA. One of the proteins that surrounds the polypeptide exit tunnel on the outside of the ribosome. Forms the main docking site for trigger factor binding to the ribosome.</text>
</comment>
<evidence type="ECO:0000256" key="2">
    <source>
        <dbReference type="ARBA" id="ARBA00022980"/>
    </source>
</evidence>
<comment type="similarity">
    <text evidence="1 4">Belongs to the universal ribosomal protein uL23 family.</text>
</comment>
<dbReference type="SUPFAM" id="SSF54189">
    <property type="entry name" value="Ribosomal proteins S24e, L23 and L15e"/>
    <property type="match status" value="1"/>
</dbReference>
<dbReference type="InterPro" id="IPR012678">
    <property type="entry name" value="Ribosomal_uL23/eL15/eS24_sf"/>
</dbReference>
<dbReference type="GO" id="GO:0005840">
    <property type="term" value="C:ribosome"/>
    <property type="evidence" value="ECO:0007669"/>
    <property type="project" value="UniProtKB-KW"/>
</dbReference>
<comment type="caution">
    <text evidence="5">The sequence shown here is derived from an EMBL/GenBank/DDBJ whole genome shotgun (WGS) entry which is preliminary data.</text>
</comment>